<dbReference type="VEuPathDB" id="FungiDB:MYCFIDRAFT_82133"/>
<protein>
    <submittedName>
        <fullName evidence="1">Uncharacterized protein</fullName>
    </submittedName>
</protein>
<dbReference type="AlphaFoldDB" id="M3BAC4"/>
<gene>
    <name evidence="1" type="ORF">MYCFIDRAFT_82133</name>
</gene>
<keyword evidence="2" id="KW-1185">Reference proteome</keyword>
<accession>M3BAC4</accession>
<dbReference type="Proteomes" id="UP000016932">
    <property type="component" value="Unassembled WGS sequence"/>
</dbReference>
<name>M3BAC4_PSEFD</name>
<sequence>MWRLKLQALILLRVALRRVLAIGLRLGRIRRALRAVERDGRSRLAAADAVLRLRALLFLFLLLLRLLRRVLAWLYADVVRLRRLGWLTIHLGRQEAVIGAPCHGLPERLRL</sequence>
<proteinExistence type="predicted"/>
<evidence type="ECO:0000313" key="1">
    <source>
        <dbReference type="EMBL" id="EME86203.1"/>
    </source>
</evidence>
<evidence type="ECO:0000313" key="2">
    <source>
        <dbReference type="Proteomes" id="UP000016932"/>
    </source>
</evidence>
<organism evidence="1 2">
    <name type="scientific">Pseudocercospora fijiensis (strain CIRAD86)</name>
    <name type="common">Black leaf streak disease fungus</name>
    <name type="synonym">Mycosphaerella fijiensis</name>
    <dbReference type="NCBI Taxonomy" id="383855"/>
    <lineage>
        <taxon>Eukaryota</taxon>
        <taxon>Fungi</taxon>
        <taxon>Dikarya</taxon>
        <taxon>Ascomycota</taxon>
        <taxon>Pezizomycotina</taxon>
        <taxon>Dothideomycetes</taxon>
        <taxon>Dothideomycetidae</taxon>
        <taxon>Mycosphaerellales</taxon>
        <taxon>Mycosphaerellaceae</taxon>
        <taxon>Pseudocercospora</taxon>
    </lineage>
</organism>
<dbReference type="EMBL" id="KB446556">
    <property type="protein sequence ID" value="EME86203.1"/>
    <property type="molecule type" value="Genomic_DNA"/>
</dbReference>
<dbReference type="KEGG" id="pfj:MYCFIDRAFT_82133"/>
<dbReference type="GeneID" id="19341906"/>
<dbReference type="HOGENOM" id="CLU_2159521_0_0_1"/>
<dbReference type="RefSeq" id="XP_007922834.1">
    <property type="nucleotide sequence ID" value="XM_007924643.1"/>
</dbReference>
<reference evidence="1 2" key="1">
    <citation type="journal article" date="2012" name="PLoS Pathog.">
        <title>Diverse lifestyles and strategies of plant pathogenesis encoded in the genomes of eighteen Dothideomycetes fungi.</title>
        <authorList>
            <person name="Ohm R.A."/>
            <person name="Feau N."/>
            <person name="Henrissat B."/>
            <person name="Schoch C.L."/>
            <person name="Horwitz B.A."/>
            <person name="Barry K.W."/>
            <person name="Condon B.J."/>
            <person name="Copeland A.C."/>
            <person name="Dhillon B."/>
            <person name="Glaser F."/>
            <person name="Hesse C.N."/>
            <person name="Kosti I."/>
            <person name="LaButti K."/>
            <person name="Lindquist E.A."/>
            <person name="Lucas S."/>
            <person name="Salamov A.A."/>
            <person name="Bradshaw R.E."/>
            <person name="Ciuffetti L."/>
            <person name="Hamelin R.C."/>
            <person name="Kema G.H.J."/>
            <person name="Lawrence C."/>
            <person name="Scott J.A."/>
            <person name="Spatafora J.W."/>
            <person name="Turgeon B.G."/>
            <person name="de Wit P.J.G.M."/>
            <person name="Zhong S."/>
            <person name="Goodwin S.B."/>
            <person name="Grigoriev I.V."/>
        </authorList>
    </citation>
    <scope>NUCLEOTIDE SEQUENCE [LARGE SCALE GENOMIC DNA]</scope>
    <source>
        <strain evidence="1 2">CIRAD86</strain>
    </source>
</reference>